<dbReference type="KEGG" id="aka:TKWG_24650"/>
<keyword evidence="3" id="KW-1185">Reference proteome</keyword>
<reference evidence="2 3" key="1">
    <citation type="journal article" date="2011" name="J. Bacteriol.">
        <title>Whole-genome shotgun sequencing of the sulfur-oxidizing chemoautotroph Tetrathiobacter kashmirensis.</title>
        <authorList>
            <person name="Ghosh W."/>
            <person name="George A."/>
            <person name="Agarwal A."/>
            <person name="Raj P."/>
            <person name="Alam M."/>
            <person name="Pyne P."/>
            <person name="Das Gupta S.K."/>
        </authorList>
    </citation>
    <scope>NUCLEOTIDE SEQUENCE [LARGE SCALE GENOMIC DNA]</scope>
    <source>
        <strain evidence="2 3">WT001</strain>
    </source>
</reference>
<feature type="transmembrane region" description="Helical" evidence="1">
    <location>
        <begin position="164"/>
        <end position="184"/>
    </location>
</feature>
<gene>
    <name evidence="2" type="ordered locus">TKWG_24650</name>
</gene>
<dbReference type="EMBL" id="CP003555">
    <property type="protein sequence ID" value="AFK64485.1"/>
    <property type="molecule type" value="Genomic_DNA"/>
</dbReference>
<evidence type="ECO:0000256" key="1">
    <source>
        <dbReference type="SAM" id="Phobius"/>
    </source>
</evidence>
<dbReference type="STRING" id="1036672.TKWG_24650"/>
<feature type="transmembrane region" description="Helical" evidence="1">
    <location>
        <begin position="108"/>
        <end position="129"/>
    </location>
</feature>
<keyword evidence="1" id="KW-0812">Transmembrane</keyword>
<sequence length="190" mass="20532">MSTTQTTTIDFGHSLRDAVVAGILTMLVFSPITNFVLKQYSFTLDWFRSPFFLNGVAIGLIVAFVRFFVSVGAQTQTGQNFIQNFIKTEHGVEVEDEYADGGKRLRHVLLWGGGLMALFLALGLSGIIYRAPALPGAGRAVRHDRHGCAYTEAPGQETSVEGCAAGVVSGGPVAAFVVLLLRLVRQKLDQ</sequence>
<organism evidence="2 3">
    <name type="scientific">Advenella kashmirensis (strain DSM 17095 / LMG 22695 / WT001)</name>
    <name type="common">Tetrathiobacter kashmirensis</name>
    <dbReference type="NCBI Taxonomy" id="1036672"/>
    <lineage>
        <taxon>Bacteria</taxon>
        <taxon>Pseudomonadati</taxon>
        <taxon>Pseudomonadota</taxon>
        <taxon>Betaproteobacteria</taxon>
        <taxon>Burkholderiales</taxon>
        <taxon>Alcaligenaceae</taxon>
    </lineage>
</organism>
<evidence type="ECO:0000313" key="2">
    <source>
        <dbReference type="EMBL" id="AFK64485.1"/>
    </source>
</evidence>
<proteinExistence type="predicted"/>
<dbReference type="AlphaFoldDB" id="I3UHJ7"/>
<protein>
    <submittedName>
        <fullName evidence="2">Inner-membrane translocator</fullName>
    </submittedName>
</protein>
<keyword evidence="1" id="KW-1133">Transmembrane helix</keyword>
<dbReference type="RefSeq" id="WP_014752576.1">
    <property type="nucleotide sequence ID" value="NC_017964.1"/>
</dbReference>
<keyword evidence="1" id="KW-0472">Membrane</keyword>
<feature type="transmembrane region" description="Helical" evidence="1">
    <location>
        <begin position="49"/>
        <end position="69"/>
    </location>
</feature>
<feature type="transmembrane region" description="Helical" evidence="1">
    <location>
        <begin position="18"/>
        <end position="37"/>
    </location>
</feature>
<name>I3UHJ7_ADVKW</name>
<dbReference type="HOGENOM" id="CLU_1425246_0_0_4"/>
<dbReference type="Proteomes" id="UP000005267">
    <property type="component" value="Chromosome"/>
</dbReference>
<evidence type="ECO:0000313" key="3">
    <source>
        <dbReference type="Proteomes" id="UP000005267"/>
    </source>
</evidence>
<reference evidence="3" key="2">
    <citation type="journal article" date="2013" name="PLoS ONE">
        <title>Genome implosion elicits host-confinement in Alcaligenaceae: evidence from the comparative genomics of Tetrathiobacter kashmirensis, a pathogen in the making.</title>
        <authorList>
            <person name="Ghosh W."/>
            <person name="Alam M."/>
            <person name="Roy C."/>
            <person name="Pyne P."/>
            <person name="George A."/>
            <person name="Chakraborty R."/>
            <person name="Majumder S."/>
            <person name="Agarwal A."/>
            <person name="Chakraborty S."/>
            <person name="Majumdar S."/>
            <person name="Gupta S.K."/>
        </authorList>
    </citation>
    <scope>NUCLEOTIDE SEQUENCE [LARGE SCALE GENOMIC DNA]</scope>
    <source>
        <strain evidence="3">WT001</strain>
    </source>
</reference>
<accession>I3UHJ7</accession>